<name>A0A0A9AR05_ARUDO</name>
<accession>A0A0A9AR05</accession>
<organism evidence="1">
    <name type="scientific">Arundo donax</name>
    <name type="common">Giant reed</name>
    <name type="synonym">Donax arundinaceus</name>
    <dbReference type="NCBI Taxonomy" id="35708"/>
    <lineage>
        <taxon>Eukaryota</taxon>
        <taxon>Viridiplantae</taxon>
        <taxon>Streptophyta</taxon>
        <taxon>Embryophyta</taxon>
        <taxon>Tracheophyta</taxon>
        <taxon>Spermatophyta</taxon>
        <taxon>Magnoliopsida</taxon>
        <taxon>Liliopsida</taxon>
        <taxon>Poales</taxon>
        <taxon>Poaceae</taxon>
        <taxon>PACMAD clade</taxon>
        <taxon>Arundinoideae</taxon>
        <taxon>Arundineae</taxon>
        <taxon>Arundo</taxon>
    </lineage>
</organism>
<dbReference type="EMBL" id="GBRH01245587">
    <property type="protein sequence ID" value="JAD52308.1"/>
    <property type="molecule type" value="Transcribed_RNA"/>
</dbReference>
<proteinExistence type="predicted"/>
<reference evidence="1" key="1">
    <citation type="submission" date="2014-09" db="EMBL/GenBank/DDBJ databases">
        <authorList>
            <person name="Magalhaes I.L.F."/>
            <person name="Oliveira U."/>
            <person name="Santos F.R."/>
            <person name="Vidigal T.H.D.A."/>
            <person name="Brescovit A.D."/>
            <person name="Santos A.J."/>
        </authorList>
    </citation>
    <scope>NUCLEOTIDE SEQUENCE</scope>
    <source>
        <tissue evidence="1">Shoot tissue taken approximately 20 cm above the soil surface</tissue>
    </source>
</reference>
<protein>
    <submittedName>
        <fullName evidence="1">Uncharacterized protein</fullName>
    </submittedName>
</protein>
<reference evidence="1" key="2">
    <citation type="journal article" date="2015" name="Data Brief">
        <title>Shoot transcriptome of the giant reed, Arundo donax.</title>
        <authorList>
            <person name="Barrero R.A."/>
            <person name="Guerrero F.D."/>
            <person name="Moolhuijzen P."/>
            <person name="Goolsby J.A."/>
            <person name="Tidwell J."/>
            <person name="Bellgard S.E."/>
            <person name="Bellgard M.I."/>
        </authorList>
    </citation>
    <scope>NUCLEOTIDE SEQUENCE</scope>
    <source>
        <tissue evidence="1">Shoot tissue taken approximately 20 cm above the soil surface</tissue>
    </source>
</reference>
<sequence length="62" mass="7151">MKRQKGKLFAKCNSAPFHREKGLDKVILQVYSYSNKKTLRLNCRGTSCVYFLLLEIVTINQG</sequence>
<dbReference type="AlphaFoldDB" id="A0A0A9AR05"/>
<evidence type="ECO:0000313" key="1">
    <source>
        <dbReference type="EMBL" id="JAD52308.1"/>
    </source>
</evidence>